<dbReference type="Proteomes" id="UP000095286">
    <property type="component" value="Unplaced"/>
</dbReference>
<name>A0AC35TTH0_9BILA</name>
<proteinExistence type="predicted"/>
<reference evidence="2" key="1">
    <citation type="submission" date="2016-11" db="UniProtKB">
        <authorList>
            <consortium name="WormBaseParasite"/>
        </authorList>
    </citation>
    <scope>IDENTIFICATION</scope>
    <source>
        <strain evidence="2">KR3021</strain>
    </source>
</reference>
<accession>A0AC35TTH0</accession>
<dbReference type="WBParaSite" id="RSKR_0000403100.1">
    <property type="protein sequence ID" value="RSKR_0000403100.1"/>
    <property type="gene ID" value="RSKR_0000403100"/>
</dbReference>
<sequence>MNKFFSNVRNDFMDIFKFKKRENKKQIVRATSVPEENRVKKPSESHSELNQISVTRSLYDPNNNIGAGGRKRVQSTIGTTAKLVNRVNHSKNNVDSAKNSNSNIKSESSSQTEVRGRSVSVPESLSPIHTITIERRKNGKTIPNTVNKTYTKKLVRTASMGRGKLLRIQSVDANVTKESKKSQPFFPL</sequence>
<evidence type="ECO:0000313" key="2">
    <source>
        <dbReference type="WBParaSite" id="RSKR_0000403100.1"/>
    </source>
</evidence>
<evidence type="ECO:0000313" key="1">
    <source>
        <dbReference type="Proteomes" id="UP000095286"/>
    </source>
</evidence>
<organism evidence="1 2">
    <name type="scientific">Rhabditophanes sp. KR3021</name>
    <dbReference type="NCBI Taxonomy" id="114890"/>
    <lineage>
        <taxon>Eukaryota</taxon>
        <taxon>Metazoa</taxon>
        <taxon>Ecdysozoa</taxon>
        <taxon>Nematoda</taxon>
        <taxon>Chromadorea</taxon>
        <taxon>Rhabditida</taxon>
        <taxon>Tylenchina</taxon>
        <taxon>Panagrolaimomorpha</taxon>
        <taxon>Strongyloidoidea</taxon>
        <taxon>Alloionematidae</taxon>
        <taxon>Rhabditophanes</taxon>
    </lineage>
</organism>
<protein>
    <submittedName>
        <fullName evidence="2">Uncharacterized protein</fullName>
    </submittedName>
</protein>